<evidence type="ECO:0000256" key="1">
    <source>
        <dbReference type="SAM" id="MobiDB-lite"/>
    </source>
</evidence>
<protein>
    <recommendedName>
        <fullName evidence="5">Secreted protein</fullName>
    </recommendedName>
</protein>
<evidence type="ECO:0000256" key="2">
    <source>
        <dbReference type="SAM" id="SignalP"/>
    </source>
</evidence>
<keyword evidence="2" id="KW-0732">Signal</keyword>
<dbReference type="AlphaFoldDB" id="A0AAV1U0D4"/>
<dbReference type="Proteomes" id="UP001162060">
    <property type="component" value="Unassembled WGS sequence"/>
</dbReference>
<proteinExistence type="predicted"/>
<feature type="signal peptide" evidence="2">
    <location>
        <begin position="1"/>
        <end position="28"/>
    </location>
</feature>
<feature type="region of interest" description="Disordered" evidence="1">
    <location>
        <begin position="80"/>
        <end position="102"/>
    </location>
</feature>
<evidence type="ECO:0000313" key="4">
    <source>
        <dbReference type="Proteomes" id="UP001162060"/>
    </source>
</evidence>
<evidence type="ECO:0008006" key="5">
    <source>
        <dbReference type="Google" id="ProtNLM"/>
    </source>
</evidence>
<sequence>MLPRGPPQRTEGVLPLTGLLLVHRLAKALPLTDPRLVHRRPLSWCLPRQYHHEHLRLQYLELKCRRPGAWPTRLLPKEPWVGRPVPPPQPPLAEKRRTWRCG</sequence>
<name>A0AAV1U0D4_9STRA</name>
<gene>
    <name evidence="3" type="ORF">PM001_LOCUS12503</name>
</gene>
<dbReference type="EMBL" id="CAKLBY020000109">
    <property type="protein sequence ID" value="CAK7927353.1"/>
    <property type="molecule type" value="Genomic_DNA"/>
</dbReference>
<accession>A0AAV1U0D4</accession>
<organism evidence="3 4">
    <name type="scientific">Peronospora matthiolae</name>
    <dbReference type="NCBI Taxonomy" id="2874970"/>
    <lineage>
        <taxon>Eukaryota</taxon>
        <taxon>Sar</taxon>
        <taxon>Stramenopiles</taxon>
        <taxon>Oomycota</taxon>
        <taxon>Peronosporomycetes</taxon>
        <taxon>Peronosporales</taxon>
        <taxon>Peronosporaceae</taxon>
        <taxon>Peronospora</taxon>
    </lineage>
</organism>
<reference evidence="3" key="1">
    <citation type="submission" date="2024-01" db="EMBL/GenBank/DDBJ databases">
        <authorList>
            <person name="Webb A."/>
        </authorList>
    </citation>
    <scope>NUCLEOTIDE SEQUENCE</scope>
    <source>
        <strain evidence="3">Pm1</strain>
    </source>
</reference>
<evidence type="ECO:0000313" key="3">
    <source>
        <dbReference type="EMBL" id="CAK7927353.1"/>
    </source>
</evidence>
<comment type="caution">
    <text evidence="3">The sequence shown here is derived from an EMBL/GenBank/DDBJ whole genome shotgun (WGS) entry which is preliminary data.</text>
</comment>
<feature type="chain" id="PRO_5043427088" description="Secreted protein" evidence="2">
    <location>
        <begin position="29"/>
        <end position="102"/>
    </location>
</feature>